<dbReference type="Gene3D" id="2.60.120.620">
    <property type="entry name" value="q2cbj1_9rhob like domain"/>
    <property type="match status" value="1"/>
</dbReference>
<name>A0A0P7BC35_9HYPO</name>
<dbReference type="Pfam" id="PF10014">
    <property type="entry name" value="2OG-Fe_Oxy_2"/>
    <property type="match status" value="1"/>
</dbReference>
<sequence length="329" mass="37276">MPLINGHTNGHVNGHKTPRRGPHILNVLERRYHARFYESIAAIMALRNSYLQNRYIFVRGEDMIPILEGLGARDDDFDAVKQISDLTGPDPTLDYRSVSYGRYCIDPETRSIRRLAAQPYTLTVQEDYKRHDSGIPRMFDETPTDMQGNTVVQALMLFKALVFQGVPITPRDCLDYSNPAWICTVFNARTHTSKDNGIFGEPALEGVHSDGSDHTMTVFLGSKNMRADSAVTFVHDNKETTGVQIWETDPTLIRARVHHQHFLDTLVFVDHDFKHSVTSVHQLDATKPTSRDMLVVFTRRPKLAGHVSGYADTMDLHTTAPLHLPMWLP</sequence>
<proteinExistence type="predicted"/>
<dbReference type="GO" id="GO:0051213">
    <property type="term" value="F:dioxygenase activity"/>
    <property type="evidence" value="ECO:0007669"/>
    <property type="project" value="InterPro"/>
</dbReference>
<accession>A0A0P7BC35</accession>
<dbReference type="AlphaFoldDB" id="A0A0P7BC35"/>
<evidence type="ECO:0008006" key="4">
    <source>
        <dbReference type="Google" id="ProtNLM"/>
    </source>
</evidence>
<dbReference type="STRING" id="78410.A0A0P7BC35"/>
<dbReference type="Proteomes" id="UP000050424">
    <property type="component" value="Unassembled WGS sequence"/>
</dbReference>
<feature type="region of interest" description="Disordered" evidence="1">
    <location>
        <begin position="1"/>
        <end position="20"/>
    </location>
</feature>
<evidence type="ECO:0000313" key="2">
    <source>
        <dbReference type="EMBL" id="KPM37986.1"/>
    </source>
</evidence>
<evidence type="ECO:0000256" key="1">
    <source>
        <dbReference type="SAM" id="MobiDB-lite"/>
    </source>
</evidence>
<feature type="compositionally biased region" description="Polar residues" evidence="1">
    <location>
        <begin position="1"/>
        <end position="11"/>
    </location>
</feature>
<dbReference type="EMBL" id="LKCW01000148">
    <property type="protein sequence ID" value="KPM37986.1"/>
    <property type="molecule type" value="Genomic_DNA"/>
</dbReference>
<reference evidence="2 3" key="1">
    <citation type="submission" date="2015-09" db="EMBL/GenBank/DDBJ databases">
        <title>Draft genome of a European isolate of the apple canker pathogen Neonectria ditissima.</title>
        <authorList>
            <person name="Gomez-Cortecero A."/>
            <person name="Harrison R.J."/>
            <person name="Armitage A.D."/>
        </authorList>
    </citation>
    <scope>NUCLEOTIDE SEQUENCE [LARGE SCALE GENOMIC DNA]</scope>
    <source>
        <strain evidence="2 3">R09/05</strain>
    </source>
</reference>
<evidence type="ECO:0000313" key="3">
    <source>
        <dbReference type="Proteomes" id="UP000050424"/>
    </source>
</evidence>
<gene>
    <name evidence="2" type="ORF">AK830_g8581</name>
</gene>
<dbReference type="InterPro" id="IPR018724">
    <property type="entry name" value="2OG-Fe_dioxygenase"/>
</dbReference>
<dbReference type="OrthoDB" id="5307791at2759"/>
<protein>
    <recommendedName>
        <fullName evidence="4">2OG-Fe dioxygenase-domain-containing protein</fullName>
    </recommendedName>
</protein>
<organism evidence="2 3">
    <name type="scientific">Neonectria ditissima</name>
    <dbReference type="NCBI Taxonomy" id="78410"/>
    <lineage>
        <taxon>Eukaryota</taxon>
        <taxon>Fungi</taxon>
        <taxon>Dikarya</taxon>
        <taxon>Ascomycota</taxon>
        <taxon>Pezizomycotina</taxon>
        <taxon>Sordariomycetes</taxon>
        <taxon>Hypocreomycetidae</taxon>
        <taxon>Hypocreales</taxon>
        <taxon>Nectriaceae</taxon>
        <taxon>Neonectria</taxon>
    </lineage>
</organism>
<keyword evidence="3" id="KW-1185">Reference proteome</keyword>
<comment type="caution">
    <text evidence="2">The sequence shown here is derived from an EMBL/GenBank/DDBJ whole genome shotgun (WGS) entry which is preliminary data.</text>
</comment>